<evidence type="ECO:0008006" key="11">
    <source>
        <dbReference type="Google" id="ProtNLM"/>
    </source>
</evidence>
<keyword evidence="3" id="KW-0328">Glycosyltransferase</keyword>
<dbReference type="GO" id="GO:0005886">
    <property type="term" value="C:plasma membrane"/>
    <property type="evidence" value="ECO:0007669"/>
    <property type="project" value="UniProtKB-SubCell"/>
</dbReference>
<evidence type="ECO:0000256" key="7">
    <source>
        <dbReference type="ARBA" id="ARBA00023136"/>
    </source>
</evidence>
<evidence type="ECO:0000256" key="8">
    <source>
        <dbReference type="SAM" id="Phobius"/>
    </source>
</evidence>
<evidence type="ECO:0000256" key="2">
    <source>
        <dbReference type="ARBA" id="ARBA00022475"/>
    </source>
</evidence>
<organism evidence="9 10">
    <name type="scientific">Candidatus Gottesmanbacteria bacterium RBG_16_52_11</name>
    <dbReference type="NCBI Taxonomy" id="1798374"/>
    <lineage>
        <taxon>Bacteria</taxon>
        <taxon>Candidatus Gottesmaniibacteriota</taxon>
    </lineage>
</organism>
<feature type="transmembrane region" description="Helical" evidence="8">
    <location>
        <begin position="7"/>
        <end position="27"/>
    </location>
</feature>
<keyword evidence="7 8" id="KW-0472">Membrane</keyword>
<proteinExistence type="predicted"/>
<dbReference type="PANTHER" id="PTHR33908">
    <property type="entry name" value="MANNOSYLTRANSFERASE YKCB-RELATED"/>
    <property type="match status" value="1"/>
</dbReference>
<sequence>MKTDKIIGFILIITAASLLVIFLSWHWKLGIIRYFDVDEYAHLHWASAILQGRHPYTDFQSFFPPLFHFMLAPVVAAGWGTTDPFIYARIFMFVLFTLTCASVGLLLWEMRRILWSAVLAGAILAFLPLPFDKYLEIRPDLPATLFMVLAVLFQVRWFGKGRAADAAVSGLLYSISVLTLPKMLPNLGVGIIAAAIYVLREAGGIRGIKRKIGISKLWKKAYGFVLGMAVPVLLFGLYLLTLGDPGLVWYSLVRLPVEANRISRYFIMMPDLFFYPNSIFYGLDGWNRGLLTNHALWIFAAFFGIWRLLLPLLGERKRPPLVEVLVAGQFLIQLTFYVEIVPLKHAQYLIPVGIFVAFYAADGIAALSSLFNRHDLLRMAFTVLAVAGAWYMVQVFSEVQQPKVSWNNAQSLGKIAQLNSIIPRSEPILDLDGRMLYNPDPYYACCIPFGQSAEFLSRPLPSLPQALVSSNTKFINQGELNRVNTLPWSDQQYIYSNYRSLNGDSTFLVRNDVTL</sequence>
<dbReference type="AlphaFoldDB" id="A0A1F5YW29"/>
<evidence type="ECO:0000256" key="4">
    <source>
        <dbReference type="ARBA" id="ARBA00022679"/>
    </source>
</evidence>
<dbReference type="GO" id="GO:0009103">
    <property type="term" value="P:lipopolysaccharide biosynthetic process"/>
    <property type="evidence" value="ECO:0007669"/>
    <property type="project" value="UniProtKB-ARBA"/>
</dbReference>
<feature type="transmembrane region" description="Helical" evidence="8">
    <location>
        <begin position="113"/>
        <end position="131"/>
    </location>
</feature>
<feature type="transmembrane region" description="Helical" evidence="8">
    <location>
        <begin position="348"/>
        <end position="370"/>
    </location>
</feature>
<gene>
    <name evidence="9" type="ORF">A2Z33_04225</name>
</gene>
<dbReference type="Proteomes" id="UP000178448">
    <property type="component" value="Unassembled WGS sequence"/>
</dbReference>
<comment type="subcellular location">
    <subcellularLocation>
        <location evidence="1">Cell membrane</location>
        <topology evidence="1">Multi-pass membrane protein</topology>
    </subcellularLocation>
</comment>
<dbReference type="STRING" id="1798374.A2Z33_04225"/>
<keyword evidence="5 8" id="KW-0812">Transmembrane</keyword>
<feature type="transmembrane region" description="Helical" evidence="8">
    <location>
        <begin position="221"/>
        <end position="242"/>
    </location>
</feature>
<comment type="caution">
    <text evidence="9">The sequence shown here is derived from an EMBL/GenBank/DDBJ whole genome shotgun (WGS) entry which is preliminary data.</text>
</comment>
<keyword evidence="6 8" id="KW-1133">Transmembrane helix</keyword>
<dbReference type="EMBL" id="MFJD01000004">
    <property type="protein sequence ID" value="OGG04326.1"/>
    <property type="molecule type" value="Genomic_DNA"/>
</dbReference>
<protein>
    <recommendedName>
        <fullName evidence="11">Glycosyltransferase RgtA/B/C/D-like domain-containing protein</fullName>
    </recommendedName>
</protein>
<accession>A0A1F5YW29</accession>
<dbReference type="GO" id="GO:0016763">
    <property type="term" value="F:pentosyltransferase activity"/>
    <property type="evidence" value="ECO:0007669"/>
    <property type="project" value="TreeGrafter"/>
</dbReference>
<keyword evidence="2" id="KW-1003">Cell membrane</keyword>
<evidence type="ECO:0000256" key="5">
    <source>
        <dbReference type="ARBA" id="ARBA00022692"/>
    </source>
</evidence>
<feature type="transmembrane region" description="Helical" evidence="8">
    <location>
        <begin position="376"/>
        <end position="393"/>
    </location>
</feature>
<feature type="transmembrane region" description="Helical" evidence="8">
    <location>
        <begin position="86"/>
        <end position="107"/>
    </location>
</feature>
<reference evidence="9 10" key="1">
    <citation type="journal article" date="2016" name="Nat. Commun.">
        <title>Thousands of microbial genomes shed light on interconnected biogeochemical processes in an aquifer system.</title>
        <authorList>
            <person name="Anantharaman K."/>
            <person name="Brown C.T."/>
            <person name="Hug L.A."/>
            <person name="Sharon I."/>
            <person name="Castelle C.J."/>
            <person name="Probst A.J."/>
            <person name="Thomas B.C."/>
            <person name="Singh A."/>
            <person name="Wilkins M.J."/>
            <person name="Karaoz U."/>
            <person name="Brodie E.L."/>
            <person name="Williams K.H."/>
            <person name="Hubbard S.S."/>
            <person name="Banfield J.F."/>
        </authorList>
    </citation>
    <scope>NUCLEOTIDE SEQUENCE [LARGE SCALE GENOMIC DNA]</scope>
</reference>
<keyword evidence="4" id="KW-0808">Transferase</keyword>
<dbReference type="InterPro" id="IPR050297">
    <property type="entry name" value="LipidA_mod_glycosyltrf_83"/>
</dbReference>
<feature type="transmembrane region" description="Helical" evidence="8">
    <location>
        <begin position="295"/>
        <end position="314"/>
    </location>
</feature>
<name>A0A1F5YW29_9BACT</name>
<dbReference type="PANTHER" id="PTHR33908:SF11">
    <property type="entry name" value="MEMBRANE PROTEIN"/>
    <property type="match status" value="1"/>
</dbReference>
<evidence type="ECO:0000313" key="10">
    <source>
        <dbReference type="Proteomes" id="UP000178448"/>
    </source>
</evidence>
<evidence type="ECO:0000313" key="9">
    <source>
        <dbReference type="EMBL" id="OGG04326.1"/>
    </source>
</evidence>
<feature type="transmembrane region" description="Helical" evidence="8">
    <location>
        <begin position="320"/>
        <end position="341"/>
    </location>
</feature>
<evidence type="ECO:0000256" key="3">
    <source>
        <dbReference type="ARBA" id="ARBA00022676"/>
    </source>
</evidence>
<feature type="transmembrane region" description="Helical" evidence="8">
    <location>
        <begin position="171"/>
        <end position="200"/>
    </location>
</feature>
<evidence type="ECO:0000256" key="6">
    <source>
        <dbReference type="ARBA" id="ARBA00022989"/>
    </source>
</evidence>
<evidence type="ECO:0000256" key="1">
    <source>
        <dbReference type="ARBA" id="ARBA00004651"/>
    </source>
</evidence>